<dbReference type="PANTHER" id="PTHR11926">
    <property type="entry name" value="GLUCOSYL/GLUCURONOSYL TRANSFERASES"/>
    <property type="match status" value="1"/>
</dbReference>
<evidence type="ECO:0000313" key="4">
    <source>
        <dbReference type="EMBL" id="VVA37851.1"/>
    </source>
</evidence>
<dbReference type="CDD" id="cd03784">
    <property type="entry name" value="GT1_Gtf-like"/>
    <property type="match status" value="2"/>
</dbReference>
<evidence type="ECO:0000256" key="2">
    <source>
        <dbReference type="ARBA" id="ARBA00022676"/>
    </source>
</evidence>
<dbReference type="Gene3D" id="3.40.50.2000">
    <property type="entry name" value="Glycogen Phosphorylase B"/>
    <property type="match status" value="3"/>
</dbReference>
<keyword evidence="2" id="KW-0328">Glycosyltransferase</keyword>
<dbReference type="Gramene" id="VVA37851">
    <property type="protein sequence ID" value="VVA37851"/>
    <property type="gene ID" value="Prudul26B008263"/>
</dbReference>
<dbReference type="AlphaFoldDB" id="A0A5E4GDZ1"/>
<gene>
    <name evidence="4" type="ORF">ALMOND_2B008263</name>
</gene>
<name>A0A5E4GDZ1_PRUDU</name>
<accession>A0A5E4GDZ1</accession>
<protein>
    <submittedName>
        <fullName evidence="4">PREDICTED: UDP-glycosyltransferase</fullName>
    </submittedName>
</protein>
<keyword evidence="3 4" id="KW-0808">Transferase</keyword>
<comment type="similarity">
    <text evidence="1">Belongs to the UDP-glycosyltransferase family.</text>
</comment>
<evidence type="ECO:0000313" key="5">
    <source>
        <dbReference type="Proteomes" id="UP000327085"/>
    </source>
</evidence>
<evidence type="ECO:0000256" key="1">
    <source>
        <dbReference type="ARBA" id="ARBA00009995"/>
    </source>
</evidence>
<dbReference type="Proteomes" id="UP000327085">
    <property type="component" value="Unassembled WGS sequence"/>
</dbReference>
<dbReference type="FunFam" id="3.40.50.2000:FF:000040">
    <property type="entry name" value="UDP-glycosyltransferase 76C1"/>
    <property type="match status" value="1"/>
</dbReference>
<dbReference type="OMA" id="NTNCVAT"/>
<sequence length="471" mass="52331">FHPLRFKDLPTSNLDTFENYSKLAVNAGNVRTASAIIWNTVDCLEQSSLAQIQQQCQVPIFSIGPLHKIAPAASSSLLEEDTSCIAWLEKQSHKSVIYVSLGSVASIGEKELSEMAWGLANSNQPFLWVIRPGSICGLDWNETLPQGFIEAVGERGCIVKWAPQREVLAHGAVGGFWSHCGWNSTLESLSEGVPMICTPSFGDQKVHARYISQVWRVGVQLENKLERGEIERAVRTLMVDDDGEGMRVANHLGLPSIILSTSSAANMLTYQEIPRLLKDGYIPIPDAMMLELVPGLEPLRFKDLPITNFRDLDDLPQLIVNAHDSRSYSAIIWNTIDCLEQSSLAHLRVGSIAFLDSKELAEMAWGLANGKHPFLWVVRTDSISLPESFQETVGERGCITKWAPQTQLLAHSAVGRFWSHCGWNSTIESISEGVPMICQPYFGDQRVNSRYLSLVWGVGLEWENDMNRGPI</sequence>
<dbReference type="PANTHER" id="PTHR11926:SF1494">
    <property type="entry name" value="FLAVONOL 3-O-GLUCOSYLTRANSFERASE UGT76E12-RELATED"/>
    <property type="match status" value="1"/>
</dbReference>
<dbReference type="GO" id="GO:0080044">
    <property type="term" value="F:quercetin 7-O-glucosyltransferase activity"/>
    <property type="evidence" value="ECO:0007669"/>
    <property type="project" value="TreeGrafter"/>
</dbReference>
<feature type="non-terminal residue" evidence="4">
    <location>
        <position position="1"/>
    </location>
</feature>
<dbReference type="Pfam" id="PF00201">
    <property type="entry name" value="UDPGT"/>
    <property type="match status" value="2"/>
</dbReference>
<dbReference type="FunCoup" id="A0A5E4GDZ1">
    <property type="interactions" value="228"/>
</dbReference>
<proteinExistence type="inferred from homology"/>
<evidence type="ECO:0000256" key="3">
    <source>
        <dbReference type="ARBA" id="ARBA00022679"/>
    </source>
</evidence>
<dbReference type="SUPFAM" id="SSF53756">
    <property type="entry name" value="UDP-Glycosyltransferase/glycogen phosphorylase"/>
    <property type="match status" value="2"/>
</dbReference>
<dbReference type="InterPro" id="IPR002213">
    <property type="entry name" value="UDP_glucos_trans"/>
</dbReference>
<organism evidence="4 5">
    <name type="scientific">Prunus dulcis</name>
    <name type="common">Almond</name>
    <name type="synonym">Amygdalus dulcis</name>
    <dbReference type="NCBI Taxonomy" id="3755"/>
    <lineage>
        <taxon>Eukaryota</taxon>
        <taxon>Viridiplantae</taxon>
        <taxon>Streptophyta</taxon>
        <taxon>Embryophyta</taxon>
        <taxon>Tracheophyta</taxon>
        <taxon>Spermatophyta</taxon>
        <taxon>Magnoliopsida</taxon>
        <taxon>eudicotyledons</taxon>
        <taxon>Gunneridae</taxon>
        <taxon>Pentapetalae</taxon>
        <taxon>rosids</taxon>
        <taxon>fabids</taxon>
        <taxon>Rosales</taxon>
        <taxon>Rosaceae</taxon>
        <taxon>Amygdaloideae</taxon>
        <taxon>Amygdaleae</taxon>
        <taxon>Prunus</taxon>
    </lineage>
</organism>
<dbReference type="InParanoid" id="A0A5E4GDZ1"/>
<dbReference type="EMBL" id="CABIKO010000579">
    <property type="protein sequence ID" value="VVA37851.1"/>
    <property type="molecule type" value="Genomic_DNA"/>
</dbReference>
<reference evidence="5" key="1">
    <citation type="journal article" date="2020" name="Plant J.">
        <title>Transposons played a major role in the diversification between the closely related almond and peach genomes: results from the almond genome sequence.</title>
        <authorList>
            <person name="Alioto T."/>
            <person name="Alexiou K.G."/>
            <person name="Bardil A."/>
            <person name="Barteri F."/>
            <person name="Castanera R."/>
            <person name="Cruz F."/>
            <person name="Dhingra A."/>
            <person name="Duval H."/>
            <person name="Fernandez I Marti A."/>
            <person name="Frias L."/>
            <person name="Galan B."/>
            <person name="Garcia J.L."/>
            <person name="Howad W."/>
            <person name="Gomez-Garrido J."/>
            <person name="Gut M."/>
            <person name="Julca I."/>
            <person name="Morata J."/>
            <person name="Puigdomenech P."/>
            <person name="Ribeca P."/>
            <person name="Rubio Cabetas M.J."/>
            <person name="Vlasova A."/>
            <person name="Wirthensohn M."/>
            <person name="Garcia-Mas J."/>
            <person name="Gabaldon T."/>
            <person name="Casacuberta J.M."/>
            <person name="Arus P."/>
        </authorList>
    </citation>
    <scope>NUCLEOTIDE SEQUENCE [LARGE SCALE GENOMIC DNA]</scope>
    <source>
        <strain evidence="5">cv. Texas</strain>
    </source>
</reference>
<dbReference type="GO" id="GO:0080043">
    <property type="term" value="F:quercetin 3-O-glucosyltransferase activity"/>
    <property type="evidence" value="ECO:0007669"/>
    <property type="project" value="TreeGrafter"/>
</dbReference>